<keyword evidence="2" id="KW-0677">Repeat</keyword>
<dbReference type="InterPro" id="IPR036322">
    <property type="entry name" value="WD40_repeat_dom_sf"/>
</dbReference>
<reference evidence="5" key="2">
    <citation type="submission" date="2015-01" db="EMBL/GenBank/DDBJ databases">
        <title>Evolutionary Origins and Diversification of the Mycorrhizal Mutualists.</title>
        <authorList>
            <consortium name="DOE Joint Genome Institute"/>
            <consortium name="Mycorrhizal Genomics Consortium"/>
            <person name="Kohler A."/>
            <person name="Kuo A."/>
            <person name="Nagy L.G."/>
            <person name="Floudas D."/>
            <person name="Copeland A."/>
            <person name="Barry K.W."/>
            <person name="Cichocki N."/>
            <person name="Veneault-Fourrey C."/>
            <person name="LaButti K."/>
            <person name="Lindquist E.A."/>
            <person name="Lipzen A."/>
            <person name="Lundell T."/>
            <person name="Morin E."/>
            <person name="Murat C."/>
            <person name="Riley R."/>
            <person name="Ohm R."/>
            <person name="Sun H."/>
            <person name="Tunlid A."/>
            <person name="Henrissat B."/>
            <person name="Grigoriev I.V."/>
            <person name="Hibbett D.S."/>
            <person name="Martin F."/>
        </authorList>
    </citation>
    <scope>NUCLEOTIDE SEQUENCE [LARGE SCALE GENOMIC DNA]</scope>
    <source>
        <strain evidence="5">Marx 270</strain>
    </source>
</reference>
<dbReference type="AlphaFoldDB" id="A0A0C3NC99"/>
<dbReference type="PROSITE" id="PS00678">
    <property type="entry name" value="WD_REPEATS_1"/>
    <property type="match status" value="1"/>
</dbReference>
<dbReference type="SUPFAM" id="SSF50978">
    <property type="entry name" value="WD40 repeat-like"/>
    <property type="match status" value="1"/>
</dbReference>
<dbReference type="Proteomes" id="UP000054217">
    <property type="component" value="Unassembled WGS sequence"/>
</dbReference>
<sequence>MVLVKAIVGSEKILFWLEIISLLGVVGKGVDALGTVVTWLQVKNGFKDVLALVEDGIKLIQNFGSVIVHSTPHLYASALPFIPSNALLSMMLLPKFPRLARVAVGGLKGWPVEQQLLQGHASIVNSVAFSHDGKRIVSGSRDKTVRVWDVEGGVQIGSPLDGHTSFVNSVAFSPDGKRITVRVWDVEGGVQIGSPLEGHIDGIRSVAFSPDEKRIASVSGDTTVRVWENEMFTMDAMLGAAVKLHDDGWIKGPKGQLLLWVPPKLRRPFYSVWTKVVIPRGCCIELDLSQMVHGREWCKCFHFTQ</sequence>
<keyword evidence="1 3" id="KW-0853">WD repeat</keyword>
<dbReference type="STRING" id="870435.A0A0C3NC99"/>
<dbReference type="InParanoid" id="A0A0C3NC99"/>
<evidence type="ECO:0000256" key="1">
    <source>
        <dbReference type="ARBA" id="ARBA00022574"/>
    </source>
</evidence>
<dbReference type="HOGENOM" id="CLU_000288_57_19_1"/>
<keyword evidence="5" id="KW-1185">Reference proteome</keyword>
<dbReference type="Gene3D" id="2.130.10.10">
    <property type="entry name" value="YVTN repeat-like/Quinoprotein amine dehydrogenase"/>
    <property type="match status" value="2"/>
</dbReference>
<proteinExistence type="predicted"/>
<dbReference type="PROSITE" id="PS50082">
    <property type="entry name" value="WD_REPEATS_2"/>
    <property type="match status" value="2"/>
</dbReference>
<evidence type="ECO:0000256" key="2">
    <source>
        <dbReference type="ARBA" id="ARBA00022737"/>
    </source>
</evidence>
<feature type="repeat" description="WD" evidence="3">
    <location>
        <begin position="196"/>
        <end position="228"/>
    </location>
</feature>
<protein>
    <submittedName>
        <fullName evidence="4">Uncharacterized protein</fullName>
    </submittedName>
</protein>
<gene>
    <name evidence="4" type="ORF">M404DRAFT_156989</name>
</gene>
<accession>A0A0C3NC99</accession>
<evidence type="ECO:0000313" key="4">
    <source>
        <dbReference type="EMBL" id="KIN98759.1"/>
    </source>
</evidence>
<dbReference type="OrthoDB" id="3266532at2759"/>
<evidence type="ECO:0000256" key="3">
    <source>
        <dbReference type="PROSITE-ProRule" id="PRU00221"/>
    </source>
</evidence>
<name>A0A0C3NC99_PISTI</name>
<dbReference type="InterPro" id="IPR015943">
    <property type="entry name" value="WD40/YVTN_repeat-like_dom_sf"/>
</dbReference>
<evidence type="ECO:0000313" key="5">
    <source>
        <dbReference type="Proteomes" id="UP000054217"/>
    </source>
</evidence>
<dbReference type="EMBL" id="KN832012">
    <property type="protein sequence ID" value="KIN98759.1"/>
    <property type="molecule type" value="Genomic_DNA"/>
</dbReference>
<dbReference type="Pfam" id="PF00400">
    <property type="entry name" value="WD40"/>
    <property type="match status" value="3"/>
</dbReference>
<dbReference type="InterPro" id="IPR053299">
    <property type="entry name" value="ASTRA_WD_repeat"/>
</dbReference>
<feature type="repeat" description="WD" evidence="3">
    <location>
        <begin position="117"/>
        <end position="158"/>
    </location>
</feature>
<dbReference type="PROSITE" id="PS50294">
    <property type="entry name" value="WD_REPEATS_REGION"/>
    <property type="match status" value="2"/>
</dbReference>
<organism evidence="4 5">
    <name type="scientific">Pisolithus tinctorius Marx 270</name>
    <dbReference type="NCBI Taxonomy" id="870435"/>
    <lineage>
        <taxon>Eukaryota</taxon>
        <taxon>Fungi</taxon>
        <taxon>Dikarya</taxon>
        <taxon>Basidiomycota</taxon>
        <taxon>Agaricomycotina</taxon>
        <taxon>Agaricomycetes</taxon>
        <taxon>Agaricomycetidae</taxon>
        <taxon>Boletales</taxon>
        <taxon>Sclerodermatineae</taxon>
        <taxon>Pisolithaceae</taxon>
        <taxon>Pisolithus</taxon>
    </lineage>
</organism>
<reference evidence="4 5" key="1">
    <citation type="submission" date="2014-04" db="EMBL/GenBank/DDBJ databases">
        <authorList>
            <consortium name="DOE Joint Genome Institute"/>
            <person name="Kuo A."/>
            <person name="Kohler A."/>
            <person name="Costa M.D."/>
            <person name="Nagy L.G."/>
            <person name="Floudas D."/>
            <person name="Copeland A."/>
            <person name="Barry K.W."/>
            <person name="Cichocki N."/>
            <person name="Veneault-Fourrey C."/>
            <person name="LaButti K."/>
            <person name="Lindquist E.A."/>
            <person name="Lipzen A."/>
            <person name="Lundell T."/>
            <person name="Morin E."/>
            <person name="Murat C."/>
            <person name="Sun H."/>
            <person name="Tunlid A."/>
            <person name="Henrissat B."/>
            <person name="Grigoriev I.V."/>
            <person name="Hibbett D.S."/>
            <person name="Martin F."/>
            <person name="Nordberg H.P."/>
            <person name="Cantor M.N."/>
            <person name="Hua S.X."/>
        </authorList>
    </citation>
    <scope>NUCLEOTIDE SEQUENCE [LARGE SCALE GENOMIC DNA]</scope>
    <source>
        <strain evidence="4 5">Marx 270</strain>
    </source>
</reference>
<dbReference type="InterPro" id="IPR001680">
    <property type="entry name" value="WD40_rpt"/>
</dbReference>
<dbReference type="SMART" id="SM00320">
    <property type="entry name" value="WD40"/>
    <property type="match status" value="3"/>
</dbReference>
<dbReference type="PANTHER" id="PTHR44156">
    <property type="entry name" value="SUPERNUMERARY LIMBS, ISOFORM B-RELATED"/>
    <property type="match status" value="1"/>
</dbReference>
<dbReference type="InterPro" id="IPR019775">
    <property type="entry name" value="WD40_repeat_CS"/>
</dbReference>